<comment type="caution">
    <text evidence="10">The sequence shown here is derived from an EMBL/GenBank/DDBJ whole genome shotgun (WGS) entry which is preliminary data.</text>
</comment>
<evidence type="ECO:0000256" key="7">
    <source>
        <dbReference type="ARBA" id="ARBA00023170"/>
    </source>
</evidence>
<keyword evidence="6" id="KW-0472">Membrane</keyword>
<dbReference type="PANTHER" id="PTHR30069">
    <property type="entry name" value="TONB-DEPENDENT OUTER MEMBRANE RECEPTOR"/>
    <property type="match status" value="1"/>
</dbReference>
<dbReference type="GO" id="GO:0015344">
    <property type="term" value="F:siderophore uptake transmembrane transporter activity"/>
    <property type="evidence" value="ECO:0007669"/>
    <property type="project" value="TreeGrafter"/>
</dbReference>
<evidence type="ECO:0000256" key="2">
    <source>
        <dbReference type="ARBA" id="ARBA00022448"/>
    </source>
</evidence>
<evidence type="ECO:0000256" key="1">
    <source>
        <dbReference type="ARBA" id="ARBA00004571"/>
    </source>
</evidence>
<keyword evidence="5" id="KW-0798">TonB box</keyword>
<evidence type="ECO:0000256" key="3">
    <source>
        <dbReference type="ARBA" id="ARBA00022692"/>
    </source>
</evidence>
<keyword evidence="3" id="KW-0812">Transmembrane</keyword>
<organism evidence="10">
    <name type="scientific">marine sediment metagenome</name>
    <dbReference type="NCBI Taxonomy" id="412755"/>
    <lineage>
        <taxon>unclassified sequences</taxon>
        <taxon>metagenomes</taxon>
        <taxon>ecological metagenomes</taxon>
    </lineage>
</organism>
<feature type="domain" description="TonB-dependent receptor-like beta-barrel" evidence="9">
    <location>
        <begin position="41"/>
        <end position="269"/>
    </location>
</feature>
<gene>
    <name evidence="10" type="ORF">S06H3_29975</name>
</gene>
<feature type="non-terminal residue" evidence="10">
    <location>
        <position position="282"/>
    </location>
</feature>
<dbReference type="AlphaFoldDB" id="X1P352"/>
<dbReference type="InterPro" id="IPR039426">
    <property type="entry name" value="TonB-dep_rcpt-like"/>
</dbReference>
<evidence type="ECO:0000256" key="5">
    <source>
        <dbReference type="ARBA" id="ARBA00023077"/>
    </source>
</evidence>
<accession>X1P352</accession>
<reference evidence="10" key="1">
    <citation type="journal article" date="2014" name="Front. Microbiol.">
        <title>High frequency of phylogenetically diverse reductive dehalogenase-homologous genes in deep subseafloor sedimentary metagenomes.</title>
        <authorList>
            <person name="Kawai M."/>
            <person name="Futagami T."/>
            <person name="Toyoda A."/>
            <person name="Takaki Y."/>
            <person name="Nishi S."/>
            <person name="Hori S."/>
            <person name="Arai W."/>
            <person name="Tsubouchi T."/>
            <person name="Morono Y."/>
            <person name="Uchiyama I."/>
            <person name="Ito T."/>
            <person name="Fujiyama A."/>
            <person name="Inagaki F."/>
            <person name="Takami H."/>
        </authorList>
    </citation>
    <scope>NUCLEOTIDE SEQUENCE</scope>
    <source>
        <strain evidence="10">Expedition CK06-06</strain>
    </source>
</reference>
<dbReference type="Gene3D" id="2.40.170.20">
    <property type="entry name" value="TonB-dependent receptor, beta-barrel domain"/>
    <property type="match status" value="1"/>
</dbReference>
<dbReference type="InterPro" id="IPR000531">
    <property type="entry name" value="Beta-barrel_TonB"/>
</dbReference>
<dbReference type="SUPFAM" id="SSF56935">
    <property type="entry name" value="Porins"/>
    <property type="match status" value="1"/>
</dbReference>
<evidence type="ECO:0000259" key="9">
    <source>
        <dbReference type="Pfam" id="PF00593"/>
    </source>
</evidence>
<keyword evidence="2" id="KW-0813">Transport</keyword>
<dbReference type="Pfam" id="PF00593">
    <property type="entry name" value="TonB_dep_Rec_b-barrel"/>
    <property type="match status" value="1"/>
</dbReference>
<dbReference type="InterPro" id="IPR036942">
    <property type="entry name" value="Beta-barrel_TonB_sf"/>
</dbReference>
<dbReference type="PANTHER" id="PTHR30069:SF29">
    <property type="entry name" value="HEMOGLOBIN AND HEMOGLOBIN-HAPTOGLOBIN-BINDING PROTEIN 1-RELATED"/>
    <property type="match status" value="1"/>
</dbReference>
<comment type="subcellular location">
    <subcellularLocation>
        <location evidence="1">Cell outer membrane</location>
        <topology evidence="1">Multi-pass membrane protein</topology>
    </subcellularLocation>
</comment>
<evidence type="ECO:0000313" key="10">
    <source>
        <dbReference type="EMBL" id="GAI25339.1"/>
    </source>
</evidence>
<evidence type="ECO:0000256" key="6">
    <source>
        <dbReference type="ARBA" id="ARBA00023136"/>
    </source>
</evidence>
<name>X1P352_9ZZZZ</name>
<keyword evidence="7" id="KW-0675">Receptor</keyword>
<protein>
    <recommendedName>
        <fullName evidence="9">TonB-dependent receptor-like beta-barrel domain-containing protein</fullName>
    </recommendedName>
</protein>
<dbReference type="GO" id="GO:0009279">
    <property type="term" value="C:cell outer membrane"/>
    <property type="evidence" value="ECO:0007669"/>
    <property type="project" value="UniProtKB-SubCell"/>
</dbReference>
<keyword evidence="4" id="KW-0732">Signal</keyword>
<sequence length="282" mass="32722">ADEYIDISYSFLFSKLSDVPRYDRLIEYKEKTLKYGEWYYGPQKWTMHALNVSYDRACRLFDETKIVLAFQEFEESRHDRKFAKPELRNRTENVDALSVNADFDKKIKENATVYYGLEAIYNNIKSTAHKKDILTGKINQALTRYPDGKNLYVAVAAYSSYKYNLSEYLTFNTGIRYNNVSLHSTFLDTSYYHFPFDQIDLSTGAVNGSFGIVFHPGEKWQVNLNFSTGFRAPNLDDMAKIFDSEPGNVVVPNKDLHSEYVYNLDLGIVRKAEDILYFELTG</sequence>
<evidence type="ECO:0000256" key="4">
    <source>
        <dbReference type="ARBA" id="ARBA00022729"/>
    </source>
</evidence>
<feature type="non-terminal residue" evidence="10">
    <location>
        <position position="1"/>
    </location>
</feature>
<evidence type="ECO:0000256" key="8">
    <source>
        <dbReference type="ARBA" id="ARBA00023237"/>
    </source>
</evidence>
<dbReference type="EMBL" id="BARV01017617">
    <property type="protein sequence ID" value="GAI25339.1"/>
    <property type="molecule type" value="Genomic_DNA"/>
</dbReference>
<keyword evidence="8" id="KW-0998">Cell outer membrane</keyword>
<proteinExistence type="predicted"/>
<dbReference type="GO" id="GO:0044718">
    <property type="term" value="P:siderophore transmembrane transport"/>
    <property type="evidence" value="ECO:0007669"/>
    <property type="project" value="TreeGrafter"/>
</dbReference>